<evidence type="ECO:0000256" key="1">
    <source>
        <dbReference type="SAM" id="SignalP"/>
    </source>
</evidence>
<sequence>MKSFIILALLPLAYGGFFKSKGESYMDNILKTALPYDVRNSYLDPARLSVYADTIQTPRGRVAANFTNGRLTGLSDVARKGSCSGPKYIGSYMSLNCTISFKYIRAIFDGMSYAPGYYRFPAVGNVTSAYAKVEVVSTAARNVPYVKAMAVYGLTFTPGKTAFLRSISDAISRRSTPELYTLVGTNFRAVLHRTVSRYPMPLP</sequence>
<feature type="chain" id="PRO_5025427824" evidence="1">
    <location>
        <begin position="16"/>
        <end position="203"/>
    </location>
</feature>
<dbReference type="AlphaFoldDB" id="A0A6B9KE75"/>
<name>A0A6B9KE75_9ARAC</name>
<accession>A0A6B9KE75</accession>
<reference evidence="2" key="1">
    <citation type="submission" date="2019-05" db="EMBL/GenBank/DDBJ databases">
        <title>Not so dangerous after all? Venom composition and potency of the pholcid (daddy long-leg) spider Physocyclus mexicanus.</title>
        <authorList>
            <person name="Zobel-Thropp P.A."/>
            <person name="Mullins J."/>
            <person name="Kristensen C."/>
            <person name="Kronmiller B.A."/>
            <person name="David C.L."/>
            <person name="Breci L.A."/>
            <person name="Binford G.J."/>
        </authorList>
    </citation>
    <scope>NUCLEOTIDE SEQUENCE</scope>
    <source>
        <tissue evidence="2">Venom gland</tissue>
    </source>
</reference>
<organism evidence="2">
    <name type="scientific">Physocyclus mexicanus</name>
    <dbReference type="NCBI Taxonomy" id="1705800"/>
    <lineage>
        <taxon>Eukaryota</taxon>
        <taxon>Metazoa</taxon>
        <taxon>Ecdysozoa</taxon>
        <taxon>Arthropoda</taxon>
        <taxon>Chelicerata</taxon>
        <taxon>Arachnida</taxon>
        <taxon>Araneae</taxon>
        <taxon>Araneomorphae</taxon>
        <taxon>Haplogynae</taxon>
        <taxon>Pholcoidea</taxon>
        <taxon>Pholcidae</taxon>
        <taxon>Physocyclus</taxon>
    </lineage>
</organism>
<evidence type="ECO:0000313" key="2">
    <source>
        <dbReference type="EMBL" id="QHA25198.1"/>
    </source>
</evidence>
<proteinExistence type="evidence at transcript level"/>
<keyword evidence="1" id="KW-0732">Signal</keyword>
<protein>
    <submittedName>
        <fullName evidence="2">Mite allergen-like protein</fullName>
    </submittedName>
</protein>
<feature type="signal peptide" evidence="1">
    <location>
        <begin position="1"/>
        <end position="15"/>
    </location>
</feature>
<dbReference type="EMBL" id="MN004921">
    <property type="protein sequence ID" value="QHA25198.1"/>
    <property type="molecule type" value="mRNA"/>
</dbReference>